<dbReference type="KEGG" id="acan:ACA1_367180"/>
<evidence type="ECO:0000256" key="5">
    <source>
        <dbReference type="ARBA" id="ARBA00025549"/>
    </source>
</evidence>
<dbReference type="GO" id="GO:0003743">
    <property type="term" value="F:translation initiation factor activity"/>
    <property type="evidence" value="ECO:0007669"/>
    <property type="project" value="UniProtKB-KW"/>
</dbReference>
<dbReference type="InterPro" id="IPR048278">
    <property type="entry name" value="PFN"/>
</dbReference>
<dbReference type="InterPro" id="IPR005455">
    <property type="entry name" value="PFN_euk"/>
</dbReference>
<dbReference type="PANTHER" id="PTHR23253:SF9">
    <property type="entry name" value="EUKARYOTIC TRANSLATION INITIATION FACTOR 4 GAMMA 2"/>
    <property type="match status" value="1"/>
</dbReference>
<dbReference type="CDD" id="cd04301">
    <property type="entry name" value="NAT_SF"/>
    <property type="match status" value="1"/>
</dbReference>
<proteinExistence type="inferred from homology"/>
<dbReference type="InterPro" id="IPR003890">
    <property type="entry name" value="MIF4G-like_typ-3"/>
</dbReference>
<dbReference type="VEuPathDB" id="AmoebaDB:ACA1_367180"/>
<keyword evidence="6" id="KW-0009">Actin-binding</keyword>
<sequence length="826" mass="91416">MSGWASYIEALTATGQVTQAIIFGHDGTVWAASPGLSNVASSELVAVSKTFDNPYEAQSNGLKLMGLSYILLRSTSESIYAKRGSSGFSAAKTKQGVVVGFYDAPTYPGRSTVEVEKIASFMRDNNPSFVLFAGIKQKNRKKETTDFPRMSAPALPLSEHAARATASFARLLAEAEGTNKAQERHIDTSISHDPGTNLHHTTSDECADGDGDGKRRVYSPSFLLQFKERYTEPPPGLPKSGLGCLISSETPMTTTRDRPGRDERPSIRRGESARDIATLRLHRGRRAAGTATSGRAGSPYPPGYSPPPAGRPKTPGSPTVPRWKQFQAAPTPPRFAQKAATSSAPSTPRMWKRAEGPVEEEEGEFNPEEMEESGGWRRERVEAAPAVLSDGAKAWTPRRRQGGLSKDQELLSQVKGILNKLSVDNFHQLCGQLFALEIPSLDVLKGIVDIIFDKATLEPTFSSLYAQMCSDWVNKAPKFKEPGSERDMAMFEKKEEGETHPTKRVMIGNVIFIGELYRKKVITHKIAHICLSTLLGSVTHAIADNKAETIDEDVECLCKLFIIVGRDLDVLSSDSHKRMDEYFRALRGIMTNKALPARIRFLVQDVIDSKVSVRRATEDDATFLAWILLEASRSSLPRGFYDVLFDDCGEGELLAILKDLVLTPEPSFTRWDCFLIAEIDGIHAGAACGYSAEEKTGEGLWRAVTTALKERKWSVEQMAKTERVWNELLVLWPALNGEHEHWIVEYVAVTPTFRKRGVCHQLMLAVLDQGRARGFKRAQITPYADNEASVKAYEKVGFKEYCTITSPIFEQHIPDTLGALHMRMEL</sequence>
<dbReference type="Pfam" id="PF00583">
    <property type="entry name" value="Acetyltransf_1"/>
    <property type="match status" value="1"/>
</dbReference>
<gene>
    <name evidence="9" type="ORF">ACA1_367180</name>
</gene>
<keyword evidence="4" id="KW-0648">Protein biosynthesis</keyword>
<feature type="compositionally biased region" description="Pro residues" evidence="7">
    <location>
        <begin position="299"/>
        <end position="310"/>
    </location>
</feature>
<evidence type="ECO:0000313" key="10">
    <source>
        <dbReference type="Proteomes" id="UP000011083"/>
    </source>
</evidence>
<dbReference type="InterPro" id="IPR016024">
    <property type="entry name" value="ARM-type_fold"/>
</dbReference>
<feature type="compositionally biased region" description="Low complexity" evidence="7">
    <location>
        <begin position="287"/>
        <end position="298"/>
    </location>
</feature>
<dbReference type="PRINTS" id="PR01640">
    <property type="entry name" value="PROFILINPLNT"/>
</dbReference>
<organism evidence="9 10">
    <name type="scientific">Acanthamoeba castellanii (strain ATCC 30010 / Neff)</name>
    <dbReference type="NCBI Taxonomy" id="1257118"/>
    <lineage>
        <taxon>Eukaryota</taxon>
        <taxon>Amoebozoa</taxon>
        <taxon>Discosea</taxon>
        <taxon>Longamoebia</taxon>
        <taxon>Centramoebida</taxon>
        <taxon>Acanthamoebidae</taxon>
        <taxon>Acanthamoeba</taxon>
    </lineage>
</organism>
<dbReference type="OrthoDB" id="1729737at2759"/>
<dbReference type="SUPFAM" id="SSF55729">
    <property type="entry name" value="Acyl-CoA N-acyltransferases (Nat)"/>
    <property type="match status" value="1"/>
</dbReference>
<comment type="function">
    <text evidence="5">Binds to actin and affects the structure of the cytoskeleton. At high concentrations, profilin prevents the polymerization of actin, whereas it enhances it at low concentrations. By binding to PIP2, it inhibits the formation of IP3 and DG.</text>
</comment>
<dbReference type="GeneID" id="14914470"/>
<name>L8GM22_ACACF</name>
<dbReference type="GO" id="GO:0016281">
    <property type="term" value="C:eukaryotic translation initiation factor 4F complex"/>
    <property type="evidence" value="ECO:0007669"/>
    <property type="project" value="TreeGrafter"/>
</dbReference>
<dbReference type="SMART" id="SM00543">
    <property type="entry name" value="MIF4G"/>
    <property type="match status" value="1"/>
</dbReference>
<protein>
    <recommendedName>
        <fullName evidence="6">Profilin</fullName>
    </recommendedName>
</protein>
<dbReference type="Pfam" id="PF00235">
    <property type="entry name" value="Profilin"/>
    <property type="match status" value="1"/>
</dbReference>
<evidence type="ECO:0000256" key="3">
    <source>
        <dbReference type="ARBA" id="ARBA00022540"/>
    </source>
</evidence>
<dbReference type="Gene3D" id="1.25.40.180">
    <property type="match status" value="1"/>
</dbReference>
<feature type="region of interest" description="Disordered" evidence="7">
    <location>
        <begin position="179"/>
        <end position="213"/>
    </location>
</feature>
<dbReference type="SUPFAM" id="SSF48371">
    <property type="entry name" value="ARM repeat"/>
    <property type="match status" value="1"/>
</dbReference>
<keyword evidence="10" id="KW-1185">Reference proteome</keyword>
<dbReference type="PRINTS" id="PR00392">
    <property type="entry name" value="PROFILIN"/>
</dbReference>
<dbReference type="PANTHER" id="PTHR23253">
    <property type="entry name" value="EUKARYOTIC TRANSLATION INITIATION FACTOR 4 GAMMA"/>
    <property type="match status" value="1"/>
</dbReference>
<dbReference type="CDD" id="cd00148">
    <property type="entry name" value="PROF"/>
    <property type="match status" value="1"/>
</dbReference>
<evidence type="ECO:0000313" key="9">
    <source>
        <dbReference type="EMBL" id="ELR14085.1"/>
    </source>
</evidence>
<comment type="similarity">
    <text evidence="1">Belongs to the eukaryotic initiation factor 4G family.</text>
</comment>
<dbReference type="SMART" id="SM00392">
    <property type="entry name" value="PROF"/>
    <property type="match status" value="1"/>
</dbReference>
<feature type="compositionally biased region" description="Basic and acidic residues" evidence="7">
    <location>
        <begin position="255"/>
        <end position="274"/>
    </location>
</feature>
<feature type="domain" description="N-acetyltransferase" evidence="8">
    <location>
        <begin position="611"/>
        <end position="826"/>
    </location>
</feature>
<dbReference type="STRING" id="1257118.L8GM22"/>
<dbReference type="PROSITE" id="PS51186">
    <property type="entry name" value="GNAT"/>
    <property type="match status" value="1"/>
</dbReference>
<dbReference type="InterPro" id="IPR036140">
    <property type="entry name" value="PFN_sf"/>
</dbReference>
<dbReference type="Pfam" id="PF02854">
    <property type="entry name" value="MIF4G"/>
    <property type="match status" value="1"/>
</dbReference>
<dbReference type="EMBL" id="KB008073">
    <property type="protein sequence ID" value="ELR14085.1"/>
    <property type="molecule type" value="Genomic_DNA"/>
</dbReference>
<evidence type="ECO:0000256" key="2">
    <source>
        <dbReference type="ARBA" id="ARBA00010058"/>
    </source>
</evidence>
<evidence type="ECO:0000256" key="6">
    <source>
        <dbReference type="RuleBase" id="RU003909"/>
    </source>
</evidence>
<evidence type="ECO:0000256" key="4">
    <source>
        <dbReference type="ARBA" id="ARBA00022917"/>
    </source>
</evidence>
<evidence type="ECO:0000256" key="7">
    <source>
        <dbReference type="SAM" id="MobiDB-lite"/>
    </source>
</evidence>
<evidence type="ECO:0000256" key="1">
    <source>
        <dbReference type="ARBA" id="ARBA00005775"/>
    </source>
</evidence>
<dbReference type="GO" id="GO:0003729">
    <property type="term" value="F:mRNA binding"/>
    <property type="evidence" value="ECO:0007669"/>
    <property type="project" value="TreeGrafter"/>
</dbReference>
<dbReference type="GO" id="GO:0016747">
    <property type="term" value="F:acyltransferase activity, transferring groups other than amino-acyl groups"/>
    <property type="evidence" value="ECO:0007669"/>
    <property type="project" value="InterPro"/>
</dbReference>
<dbReference type="InterPro" id="IPR016181">
    <property type="entry name" value="Acyl_CoA_acyltransferase"/>
</dbReference>
<feature type="region of interest" description="Disordered" evidence="7">
    <location>
        <begin position="231"/>
        <end position="376"/>
    </location>
</feature>
<dbReference type="Gene3D" id="3.40.630.30">
    <property type="match status" value="1"/>
</dbReference>
<dbReference type="SUPFAM" id="SSF55770">
    <property type="entry name" value="Profilin (actin-binding protein)"/>
    <property type="match status" value="1"/>
</dbReference>
<accession>L8GM22</accession>
<comment type="similarity">
    <text evidence="2 6">Belongs to the profilin family.</text>
</comment>
<dbReference type="RefSeq" id="XP_004336098.1">
    <property type="nucleotide sequence ID" value="XM_004336050.1"/>
</dbReference>
<reference evidence="9 10" key="1">
    <citation type="journal article" date="2013" name="Genome Biol.">
        <title>Genome of Acanthamoeba castellanii highlights extensive lateral gene transfer and early evolution of tyrosine kinase signaling.</title>
        <authorList>
            <person name="Clarke M."/>
            <person name="Lohan A.J."/>
            <person name="Liu B."/>
            <person name="Lagkouvardos I."/>
            <person name="Roy S."/>
            <person name="Zafar N."/>
            <person name="Bertelli C."/>
            <person name="Schilde C."/>
            <person name="Kianianmomeni A."/>
            <person name="Burglin T.R."/>
            <person name="Frech C."/>
            <person name="Turcotte B."/>
            <person name="Kopec K.O."/>
            <person name="Synnott J.M."/>
            <person name="Choo C."/>
            <person name="Paponov I."/>
            <person name="Finkler A."/>
            <person name="Soon Heng Tan C."/>
            <person name="Hutchins A.P."/>
            <person name="Weinmeier T."/>
            <person name="Rattei T."/>
            <person name="Chu J.S."/>
            <person name="Gimenez G."/>
            <person name="Irimia M."/>
            <person name="Rigden D.J."/>
            <person name="Fitzpatrick D.A."/>
            <person name="Lorenzo-Morales J."/>
            <person name="Bateman A."/>
            <person name="Chiu C.H."/>
            <person name="Tang P."/>
            <person name="Hegemann P."/>
            <person name="Fromm H."/>
            <person name="Raoult D."/>
            <person name="Greub G."/>
            <person name="Miranda-Saavedra D."/>
            <person name="Chen N."/>
            <person name="Nash P."/>
            <person name="Ginger M.L."/>
            <person name="Horn M."/>
            <person name="Schaap P."/>
            <person name="Caler L."/>
            <person name="Loftus B."/>
        </authorList>
    </citation>
    <scope>NUCLEOTIDE SEQUENCE [LARGE SCALE GENOMIC DNA]</scope>
    <source>
        <strain evidence="9 10">Neff</strain>
    </source>
</reference>
<dbReference type="InterPro" id="IPR000182">
    <property type="entry name" value="GNAT_dom"/>
</dbReference>
<dbReference type="AlphaFoldDB" id="L8GM22"/>
<dbReference type="GO" id="GO:0003779">
    <property type="term" value="F:actin binding"/>
    <property type="evidence" value="ECO:0007669"/>
    <property type="project" value="UniProtKB-KW"/>
</dbReference>
<evidence type="ECO:0000259" key="8">
    <source>
        <dbReference type="PROSITE" id="PS51186"/>
    </source>
</evidence>
<feature type="compositionally biased region" description="Acidic residues" evidence="7">
    <location>
        <begin position="357"/>
        <end position="372"/>
    </location>
</feature>
<keyword evidence="3" id="KW-0396">Initiation factor</keyword>
<dbReference type="Proteomes" id="UP000011083">
    <property type="component" value="Unassembled WGS sequence"/>
</dbReference>
<dbReference type="Gene3D" id="3.30.450.30">
    <property type="entry name" value="Dynein light chain 2a, cytoplasmic"/>
    <property type="match status" value="1"/>
</dbReference>